<accession>A0A087TFN9</accession>
<organism evidence="2 3">
    <name type="scientific">Stegodyphus mimosarum</name>
    <name type="common">African social velvet spider</name>
    <dbReference type="NCBI Taxonomy" id="407821"/>
    <lineage>
        <taxon>Eukaryota</taxon>
        <taxon>Metazoa</taxon>
        <taxon>Ecdysozoa</taxon>
        <taxon>Arthropoda</taxon>
        <taxon>Chelicerata</taxon>
        <taxon>Arachnida</taxon>
        <taxon>Araneae</taxon>
        <taxon>Araneomorphae</taxon>
        <taxon>Entelegynae</taxon>
        <taxon>Eresoidea</taxon>
        <taxon>Eresidae</taxon>
        <taxon>Stegodyphus</taxon>
    </lineage>
</organism>
<evidence type="ECO:0000313" key="2">
    <source>
        <dbReference type="EMBL" id="KFM63928.1"/>
    </source>
</evidence>
<protein>
    <submittedName>
        <fullName evidence="2">Uncharacterized protein</fullName>
    </submittedName>
</protein>
<dbReference type="EMBL" id="KK115005">
    <property type="protein sequence ID" value="KFM63928.1"/>
    <property type="molecule type" value="Genomic_DNA"/>
</dbReference>
<dbReference type="OMA" id="CAASIIY"/>
<name>A0A087TFN9_STEMI</name>
<evidence type="ECO:0000313" key="3">
    <source>
        <dbReference type="Proteomes" id="UP000054359"/>
    </source>
</evidence>
<dbReference type="Proteomes" id="UP000054359">
    <property type="component" value="Unassembled WGS sequence"/>
</dbReference>
<evidence type="ECO:0000256" key="1">
    <source>
        <dbReference type="SAM" id="Phobius"/>
    </source>
</evidence>
<feature type="transmembrane region" description="Helical" evidence="1">
    <location>
        <begin position="25"/>
        <end position="48"/>
    </location>
</feature>
<gene>
    <name evidence="2" type="ORF">X975_02077</name>
</gene>
<dbReference type="AlphaFoldDB" id="A0A087TFN9"/>
<proteinExistence type="predicted"/>
<dbReference type="OrthoDB" id="6415676at2759"/>
<sequence>MGIQLEESQNMANSNLVNSENIGEAAIVFIGIGAVLVVLSAASIIYGLHRRRRYGSVNTGGISSLTEESTHNPTDFMKSLAAWDRSYSVDEILEKRRRSVWTLEIFENYGSSQSKNNDDSHSET</sequence>
<reference evidence="2 3" key="1">
    <citation type="submission" date="2013-11" db="EMBL/GenBank/DDBJ databases">
        <title>Genome sequencing of Stegodyphus mimosarum.</title>
        <authorList>
            <person name="Bechsgaard J."/>
        </authorList>
    </citation>
    <scope>NUCLEOTIDE SEQUENCE [LARGE SCALE GENOMIC DNA]</scope>
</reference>
<keyword evidence="1" id="KW-1133">Transmembrane helix</keyword>
<feature type="non-terminal residue" evidence="2">
    <location>
        <position position="124"/>
    </location>
</feature>
<keyword evidence="1" id="KW-0472">Membrane</keyword>
<keyword evidence="1" id="KW-0812">Transmembrane</keyword>
<keyword evidence="3" id="KW-1185">Reference proteome</keyword>